<keyword evidence="3" id="KW-1185">Reference proteome</keyword>
<dbReference type="SUPFAM" id="SSF57756">
    <property type="entry name" value="Retrovirus zinc finger-like domains"/>
    <property type="match status" value="1"/>
</dbReference>
<dbReference type="EMBL" id="CAACVG010009556">
    <property type="protein sequence ID" value="VEN53548.1"/>
    <property type="molecule type" value="Genomic_DNA"/>
</dbReference>
<proteinExistence type="predicted"/>
<dbReference type="GO" id="GO:0003676">
    <property type="term" value="F:nucleic acid binding"/>
    <property type="evidence" value="ECO:0007669"/>
    <property type="project" value="InterPro"/>
</dbReference>
<evidence type="ECO:0008006" key="4">
    <source>
        <dbReference type="Google" id="ProtNLM"/>
    </source>
</evidence>
<gene>
    <name evidence="2" type="ORF">CALMAC_LOCUS13323</name>
</gene>
<dbReference type="OrthoDB" id="6780560at2759"/>
<dbReference type="InterPro" id="IPR034122">
    <property type="entry name" value="Retropepsin-like_bacterial"/>
</dbReference>
<dbReference type="Proteomes" id="UP000410492">
    <property type="component" value="Unassembled WGS sequence"/>
</dbReference>
<dbReference type="Gene3D" id="4.10.60.10">
    <property type="entry name" value="Zinc finger, CCHC-type"/>
    <property type="match status" value="1"/>
</dbReference>
<dbReference type="InterPro" id="IPR036875">
    <property type="entry name" value="Znf_CCHC_sf"/>
</dbReference>
<feature type="compositionally biased region" description="Basic and acidic residues" evidence="1">
    <location>
        <begin position="354"/>
        <end position="364"/>
    </location>
</feature>
<dbReference type="InterPro" id="IPR021109">
    <property type="entry name" value="Peptidase_aspartic_dom_sf"/>
</dbReference>
<feature type="region of interest" description="Disordered" evidence="1">
    <location>
        <begin position="343"/>
        <end position="372"/>
    </location>
</feature>
<dbReference type="Gene3D" id="2.40.70.10">
    <property type="entry name" value="Acid Proteases"/>
    <property type="match status" value="1"/>
</dbReference>
<protein>
    <recommendedName>
        <fullName evidence="4">CCHC-type domain-containing protein</fullName>
    </recommendedName>
</protein>
<accession>A0A653D095</accession>
<evidence type="ECO:0000313" key="3">
    <source>
        <dbReference type="Proteomes" id="UP000410492"/>
    </source>
</evidence>
<name>A0A653D095_CALMS</name>
<dbReference type="AlphaFoldDB" id="A0A653D095"/>
<dbReference type="GO" id="GO:0008270">
    <property type="term" value="F:zinc ion binding"/>
    <property type="evidence" value="ECO:0007669"/>
    <property type="project" value="InterPro"/>
</dbReference>
<sequence length="372" mass="41644">MAFTIHQYRMEPRREDTTNLKIYIGNFYQVWGLWNVRGYQIKNMVAKRLLPWTSLKTINFQQVIMGSQGKTKNSGSSVLTVEQLGHISKSCSKPKLECKKCGRIGHTETGCTWSSKVPQPGTSRNVMPLNTKDEQHFKKCYFVLCKVNNFLCEGMVDTGCAVVTLRQRDAKRFGLKWYNCNIQINGYAGGKAKAIGKTVISMEVDLVKANVEALIVPDELQDVSVIIGQPFINQANVALVIKDDQIRIFNSDILQLPEIDKLPPSKIKMIVSHDVTIPPNHIGHIQFTTDQEFNGDLFVDFQVRCAPAHEYILPRCVTSSSSGLLPVLNASNSMLKFKSQETIARGTPCQPEDDLARKSVHEDVEPGSSGRL</sequence>
<dbReference type="SUPFAM" id="SSF50630">
    <property type="entry name" value="Acid proteases"/>
    <property type="match status" value="1"/>
</dbReference>
<dbReference type="Pfam" id="PF13975">
    <property type="entry name" value="gag-asp_proteas"/>
    <property type="match status" value="1"/>
</dbReference>
<dbReference type="CDD" id="cd05483">
    <property type="entry name" value="retropepsin_like_bacteria"/>
    <property type="match status" value="1"/>
</dbReference>
<evidence type="ECO:0000256" key="1">
    <source>
        <dbReference type="SAM" id="MobiDB-lite"/>
    </source>
</evidence>
<evidence type="ECO:0000313" key="2">
    <source>
        <dbReference type="EMBL" id="VEN53548.1"/>
    </source>
</evidence>
<reference evidence="2 3" key="1">
    <citation type="submission" date="2019-01" db="EMBL/GenBank/DDBJ databases">
        <authorList>
            <person name="Sayadi A."/>
        </authorList>
    </citation>
    <scope>NUCLEOTIDE SEQUENCE [LARGE SCALE GENOMIC DNA]</scope>
</reference>
<organism evidence="2 3">
    <name type="scientific">Callosobruchus maculatus</name>
    <name type="common">Southern cowpea weevil</name>
    <name type="synonym">Pulse bruchid</name>
    <dbReference type="NCBI Taxonomy" id="64391"/>
    <lineage>
        <taxon>Eukaryota</taxon>
        <taxon>Metazoa</taxon>
        <taxon>Ecdysozoa</taxon>
        <taxon>Arthropoda</taxon>
        <taxon>Hexapoda</taxon>
        <taxon>Insecta</taxon>
        <taxon>Pterygota</taxon>
        <taxon>Neoptera</taxon>
        <taxon>Endopterygota</taxon>
        <taxon>Coleoptera</taxon>
        <taxon>Polyphaga</taxon>
        <taxon>Cucujiformia</taxon>
        <taxon>Chrysomeloidea</taxon>
        <taxon>Chrysomelidae</taxon>
        <taxon>Bruchinae</taxon>
        <taxon>Bruchini</taxon>
        <taxon>Callosobruchus</taxon>
    </lineage>
</organism>